<organism evidence="1 2">
    <name type="scientific">Alloscardovia omnicolens</name>
    <dbReference type="NCBI Taxonomy" id="419015"/>
    <lineage>
        <taxon>Bacteria</taxon>
        <taxon>Bacillati</taxon>
        <taxon>Actinomycetota</taxon>
        <taxon>Actinomycetes</taxon>
        <taxon>Bifidobacteriales</taxon>
        <taxon>Bifidobacteriaceae</taxon>
        <taxon>Alloscardovia</taxon>
    </lineage>
</organism>
<dbReference type="RefSeq" id="WP_101541477.1">
    <property type="nucleotide sequence ID" value="NZ_PKGU01000003.1"/>
</dbReference>
<reference evidence="1 2" key="1">
    <citation type="submission" date="2017-12" db="EMBL/GenBank/DDBJ databases">
        <title>Phylogenetic diversity of female urinary microbiome.</title>
        <authorList>
            <person name="Thomas-White K."/>
            <person name="Wolfe A.J."/>
        </authorList>
    </citation>
    <scope>NUCLEOTIDE SEQUENCE [LARGE SCALE GENOMIC DNA]</scope>
    <source>
        <strain evidence="1 2">UMB0064</strain>
    </source>
</reference>
<accession>A0A2I1M4J3</accession>
<dbReference type="EMBL" id="PKGU01000003">
    <property type="protein sequence ID" value="PKZ15056.1"/>
    <property type="molecule type" value="Genomic_DNA"/>
</dbReference>
<sequence>MKKSWLALALLGILIALAGIITLAIVRSNSPLHYVTDTFGVKMPSTVKINSFRTQPDWDGRLSYGTLNAHKGSSTGLVNTVNFTPLKNTSDTRVSQLVKDVNTAFHISDAQPESSHILYQKITIKDESLLVIFYDSVAEKYFFYGTRY</sequence>
<evidence type="ECO:0000313" key="1">
    <source>
        <dbReference type="EMBL" id="PKZ15056.1"/>
    </source>
</evidence>
<gene>
    <name evidence="1" type="ORF">CYJ32_06065</name>
</gene>
<evidence type="ECO:0000313" key="2">
    <source>
        <dbReference type="Proteomes" id="UP000242263"/>
    </source>
</evidence>
<proteinExistence type="predicted"/>
<dbReference type="Proteomes" id="UP000242263">
    <property type="component" value="Unassembled WGS sequence"/>
</dbReference>
<name>A0A2I1M4J3_9BIFI</name>
<protein>
    <submittedName>
        <fullName evidence="1">Uncharacterized protein</fullName>
    </submittedName>
</protein>
<comment type="caution">
    <text evidence="1">The sequence shown here is derived from an EMBL/GenBank/DDBJ whole genome shotgun (WGS) entry which is preliminary data.</text>
</comment>
<dbReference type="AlphaFoldDB" id="A0A2I1M4J3"/>